<accession>A0A172ZJM5</accession>
<reference evidence="2 3" key="2">
    <citation type="journal article" date="2016" name="Int. J. Syst. Evol. Microbiol.">
        <title>Paenibacillus bovis sp. nov., isolated from raw yak (Bos grunniens) milk.</title>
        <authorList>
            <person name="Gao C."/>
            <person name="Han J."/>
            <person name="Liu Z."/>
            <person name="Xu X."/>
            <person name="Hang F."/>
            <person name="Wu Z."/>
        </authorList>
    </citation>
    <scope>NUCLEOTIDE SEQUENCE [LARGE SCALE GENOMIC DNA]</scope>
    <source>
        <strain evidence="2 3">BD3526</strain>
    </source>
</reference>
<evidence type="ECO:0000313" key="2">
    <source>
        <dbReference type="EMBL" id="ANF97846.1"/>
    </source>
</evidence>
<gene>
    <name evidence="2" type="ORF">AR543_18720</name>
</gene>
<dbReference type="EMBL" id="CP013023">
    <property type="protein sequence ID" value="ANF97846.1"/>
    <property type="molecule type" value="Genomic_DNA"/>
</dbReference>
<dbReference type="AlphaFoldDB" id="A0A172ZJM5"/>
<sequence length="255" mass="29440">MILEKVINKIEIQSEYKDFVDTYIDNLLTEFKGKIHSIYMCGSIPKGTATPFKSDADFTIVCEDPKEFDYERLSKIKDKLLQEYPILTKIDTVICSMEDVLSKPNEWGFWVKVICVCVYGHDVGEQISPIRISPEFILDLNTDTKEEVDHIHRLLSTASDHTMQVRYIKGYSKRLLRALYSLVLEDTGVWEDDMVTMKNVILDHCEIDPTLVDDLYACYLDSNVSVEEFLEIADEAYRYFENALRVMAASRASLD</sequence>
<keyword evidence="3" id="KW-1185">Reference proteome</keyword>
<dbReference type="Pfam" id="PF01909">
    <property type="entry name" value="NTP_transf_2"/>
    <property type="match status" value="1"/>
</dbReference>
<proteinExistence type="predicted"/>
<reference evidence="3" key="1">
    <citation type="submission" date="2015-10" db="EMBL/GenBank/DDBJ databases">
        <title>Genome of Paenibacillus bovis sp. nov.</title>
        <authorList>
            <person name="Wu Z."/>
            <person name="Gao C."/>
            <person name="Liu Z."/>
            <person name="Zheng H."/>
        </authorList>
    </citation>
    <scope>NUCLEOTIDE SEQUENCE [LARGE SCALE GENOMIC DNA]</scope>
    <source>
        <strain evidence="3">BD3526</strain>
    </source>
</reference>
<protein>
    <submittedName>
        <fullName evidence="2">Nucleotidyltransferase</fullName>
    </submittedName>
</protein>
<organism evidence="2 3">
    <name type="scientific">Paenibacillus bovis</name>
    <dbReference type="NCBI Taxonomy" id="1616788"/>
    <lineage>
        <taxon>Bacteria</taxon>
        <taxon>Bacillati</taxon>
        <taxon>Bacillota</taxon>
        <taxon>Bacilli</taxon>
        <taxon>Bacillales</taxon>
        <taxon>Paenibacillaceae</taxon>
        <taxon>Paenibacillus</taxon>
    </lineage>
</organism>
<dbReference type="InterPro" id="IPR043519">
    <property type="entry name" value="NT_sf"/>
</dbReference>
<dbReference type="Gene3D" id="3.30.460.10">
    <property type="entry name" value="Beta Polymerase, domain 2"/>
    <property type="match status" value="1"/>
</dbReference>
<name>A0A172ZJM5_9BACL</name>
<dbReference type="GO" id="GO:0016779">
    <property type="term" value="F:nucleotidyltransferase activity"/>
    <property type="evidence" value="ECO:0007669"/>
    <property type="project" value="InterPro"/>
</dbReference>
<dbReference type="STRING" id="1616788.AR543_18720"/>
<evidence type="ECO:0000313" key="3">
    <source>
        <dbReference type="Proteomes" id="UP000078148"/>
    </source>
</evidence>
<dbReference type="Proteomes" id="UP000078148">
    <property type="component" value="Chromosome"/>
</dbReference>
<dbReference type="InterPro" id="IPR002934">
    <property type="entry name" value="Polymerase_NTP_transf_dom"/>
</dbReference>
<dbReference type="OrthoDB" id="2351665at2"/>
<dbReference type="KEGG" id="pbv:AR543_18720"/>
<dbReference type="SUPFAM" id="SSF81301">
    <property type="entry name" value="Nucleotidyltransferase"/>
    <property type="match status" value="1"/>
</dbReference>
<keyword evidence="2" id="KW-0808">Transferase</keyword>
<evidence type="ECO:0000259" key="1">
    <source>
        <dbReference type="Pfam" id="PF01909"/>
    </source>
</evidence>
<dbReference type="RefSeq" id="WP_060535939.1">
    <property type="nucleotide sequence ID" value="NZ_CP013023.1"/>
</dbReference>
<feature type="domain" description="Polymerase nucleotidyl transferase" evidence="1">
    <location>
        <begin position="30"/>
        <end position="83"/>
    </location>
</feature>